<gene>
    <name evidence="1" type="ORF">THIAE_09645</name>
</gene>
<proteinExistence type="predicted"/>
<dbReference type="eggNOG" id="ENOG5030259">
    <property type="taxonomic scope" value="Bacteria"/>
</dbReference>
<dbReference type="AlphaFoldDB" id="W0DYP7"/>
<dbReference type="RefSeq" id="WP_006460228.1">
    <property type="nucleotide sequence ID" value="NZ_CP007030.1"/>
</dbReference>
<dbReference type="KEGG" id="tao:THIAE_09645"/>
<protein>
    <recommendedName>
        <fullName evidence="3">Sce7726 family protein</fullName>
    </recommendedName>
</protein>
<evidence type="ECO:0008006" key="3">
    <source>
        <dbReference type="Google" id="ProtNLM"/>
    </source>
</evidence>
<evidence type="ECO:0000313" key="2">
    <source>
        <dbReference type="Proteomes" id="UP000005380"/>
    </source>
</evidence>
<keyword evidence="2" id="KW-1185">Reference proteome</keyword>
<dbReference type="InterPro" id="IPR047729">
    <property type="entry name" value="Sce7726-like"/>
</dbReference>
<dbReference type="HOGENOM" id="CLU_089894_0_0_6"/>
<reference evidence="1 2" key="1">
    <citation type="submission" date="2013-12" db="EMBL/GenBank/DDBJ databases">
        <authorList>
            <consortium name="DOE Joint Genome Institute"/>
            <person name="Kappler U."/>
            <person name="Huntemann M."/>
            <person name="Han J."/>
            <person name="Chen A."/>
            <person name="Kyrpides N."/>
            <person name="Mavromatis K."/>
            <person name="Markowitz V."/>
            <person name="Palaniappan K."/>
            <person name="Ivanova N."/>
            <person name="Schaumberg A."/>
            <person name="Pati A."/>
            <person name="Liolios K."/>
            <person name="Nordberg H.P."/>
            <person name="Cantor M.N."/>
            <person name="Hua S.X."/>
            <person name="Woyke T."/>
        </authorList>
    </citation>
    <scope>NUCLEOTIDE SEQUENCE [LARGE SCALE GENOMIC DNA]</scope>
    <source>
        <strain evidence="2">AL2</strain>
    </source>
</reference>
<name>W0DYP7_9GAMM</name>
<sequence>MKEPFIKAALIDYLIEKYGDTLKVINPEFRFADGNRRADILCISELLEGFEIKSDFDSLSTLAGQIANYLECFESVSIVTTQKHLNGVIGICPENVGVFLIKDSKIQVYRQAKVEKKLSKLSLLKMIGVKEVKSVLREKKVYCKNLMSLGIKDARELLVRNITINEALELVKKTVINKYSSNFNQFLKDRGHVTLIDDIQLLNMANGELAIEE</sequence>
<dbReference type="EMBL" id="CP007030">
    <property type="protein sequence ID" value="AHF02393.1"/>
    <property type="molecule type" value="Genomic_DNA"/>
</dbReference>
<dbReference type="Proteomes" id="UP000005380">
    <property type="component" value="Chromosome"/>
</dbReference>
<dbReference type="InParanoid" id="W0DYP7"/>
<organism evidence="1 2">
    <name type="scientific">Thiomicrospira aerophila AL3</name>
    <dbReference type="NCBI Taxonomy" id="717772"/>
    <lineage>
        <taxon>Bacteria</taxon>
        <taxon>Pseudomonadati</taxon>
        <taxon>Pseudomonadota</taxon>
        <taxon>Gammaproteobacteria</taxon>
        <taxon>Thiotrichales</taxon>
        <taxon>Piscirickettsiaceae</taxon>
        <taxon>Thiomicrospira</taxon>
    </lineage>
</organism>
<accession>W0DYP7</accession>
<dbReference type="NCBIfam" id="NF033832">
    <property type="entry name" value="sce7726_fam"/>
    <property type="match status" value="1"/>
</dbReference>
<evidence type="ECO:0000313" key="1">
    <source>
        <dbReference type="EMBL" id="AHF02393.1"/>
    </source>
</evidence>
<dbReference type="OrthoDB" id="6855203at2"/>